<dbReference type="InterPro" id="IPR050487">
    <property type="entry name" value="FtsQ_DivIB"/>
</dbReference>
<keyword evidence="1" id="KW-1003">Cell membrane</keyword>
<dbReference type="AlphaFoldDB" id="A0A7W9JHC6"/>
<evidence type="ECO:0000256" key="3">
    <source>
        <dbReference type="ARBA" id="ARBA00022692"/>
    </source>
</evidence>
<dbReference type="RefSeq" id="WP_184170567.1">
    <property type="nucleotide sequence ID" value="NZ_BAABAG010000005.1"/>
</dbReference>
<evidence type="ECO:0000256" key="6">
    <source>
        <dbReference type="SAM" id="MobiDB-lite"/>
    </source>
</evidence>
<comment type="caution">
    <text evidence="9">The sequence shown here is derived from an EMBL/GenBank/DDBJ whole genome shotgun (WGS) entry which is preliminary data.</text>
</comment>
<evidence type="ECO:0000259" key="8">
    <source>
        <dbReference type="Pfam" id="PF08478"/>
    </source>
</evidence>
<dbReference type="InterPro" id="IPR005548">
    <property type="entry name" value="Cell_div_FtsQ/DivIB_C"/>
</dbReference>
<dbReference type="InterPro" id="IPR013685">
    <property type="entry name" value="POTRA_FtsQ_type"/>
</dbReference>
<gene>
    <name evidence="9" type="ORF">HDA33_000504</name>
</gene>
<dbReference type="Pfam" id="PF03799">
    <property type="entry name" value="FtsQ_DivIB_C"/>
    <property type="match status" value="1"/>
</dbReference>
<keyword evidence="4" id="KW-0472">Membrane</keyword>
<protein>
    <submittedName>
        <fullName evidence="9">Cell division protein FtsQ</fullName>
    </submittedName>
</protein>
<dbReference type="GO" id="GO:0005886">
    <property type="term" value="C:plasma membrane"/>
    <property type="evidence" value="ECO:0007669"/>
    <property type="project" value="TreeGrafter"/>
</dbReference>
<organism evidence="9 10">
    <name type="scientific">Micrococcus endophyticus</name>
    <dbReference type="NCBI Taxonomy" id="455343"/>
    <lineage>
        <taxon>Bacteria</taxon>
        <taxon>Bacillati</taxon>
        <taxon>Actinomycetota</taxon>
        <taxon>Actinomycetes</taxon>
        <taxon>Micrococcales</taxon>
        <taxon>Micrococcaceae</taxon>
        <taxon>Micrococcus</taxon>
    </lineage>
</organism>
<evidence type="ECO:0000256" key="4">
    <source>
        <dbReference type="ARBA" id="ARBA00022989"/>
    </source>
</evidence>
<sequence length="242" mass="25653">MVPFPGRSVRRRLAVRWAVAGAVAALLGALAWVLLFSPVLAVDEVDVTGTRHVSAEAVQERLAPLHGVPLPRVGSSAVRELVGDLPGVAEVRVVAHPPTRVEVAVREHEARARRDGEAGVDLLLDDGTVLAGVPAERVEGESLPEFSEELSAGPRRDREEVAAVLAGLPASVAERVESVDSSRVGQVRLGLRDGVVLVWGDAEDAELKGTVATAFLEDERHGSRPGGVREVDVSVPTRPITR</sequence>
<dbReference type="Proteomes" id="UP000567246">
    <property type="component" value="Unassembled WGS sequence"/>
</dbReference>
<evidence type="ECO:0000256" key="5">
    <source>
        <dbReference type="ARBA" id="ARBA00023306"/>
    </source>
</evidence>
<dbReference type="Gene3D" id="3.10.20.310">
    <property type="entry name" value="membrane protein fhac"/>
    <property type="match status" value="1"/>
</dbReference>
<evidence type="ECO:0000256" key="1">
    <source>
        <dbReference type="ARBA" id="ARBA00022475"/>
    </source>
</evidence>
<dbReference type="PANTHER" id="PTHR37820:SF1">
    <property type="entry name" value="CELL DIVISION PROTEIN FTSQ"/>
    <property type="match status" value="1"/>
</dbReference>
<dbReference type="GO" id="GO:0051301">
    <property type="term" value="P:cell division"/>
    <property type="evidence" value="ECO:0007669"/>
    <property type="project" value="UniProtKB-KW"/>
</dbReference>
<keyword evidence="5" id="KW-0131">Cell cycle</keyword>
<feature type="region of interest" description="Disordered" evidence="6">
    <location>
        <begin position="220"/>
        <end position="242"/>
    </location>
</feature>
<evidence type="ECO:0000259" key="7">
    <source>
        <dbReference type="Pfam" id="PF03799"/>
    </source>
</evidence>
<feature type="domain" description="Cell division protein FtsQ/DivIB C-terminal" evidence="7">
    <location>
        <begin position="119"/>
        <end position="221"/>
    </location>
</feature>
<name>A0A7W9JHC6_9MICC</name>
<dbReference type="EMBL" id="JACHMW010000001">
    <property type="protein sequence ID" value="MBB5847940.1"/>
    <property type="molecule type" value="Genomic_DNA"/>
</dbReference>
<feature type="domain" description="POTRA" evidence="8">
    <location>
        <begin position="41"/>
        <end position="108"/>
    </location>
</feature>
<feature type="compositionally biased region" description="Basic and acidic residues" evidence="6">
    <location>
        <begin position="220"/>
        <end position="232"/>
    </location>
</feature>
<keyword evidence="4" id="KW-1133">Transmembrane helix</keyword>
<evidence type="ECO:0000256" key="2">
    <source>
        <dbReference type="ARBA" id="ARBA00022618"/>
    </source>
</evidence>
<dbReference type="Pfam" id="PF08478">
    <property type="entry name" value="POTRA_1"/>
    <property type="match status" value="1"/>
</dbReference>
<dbReference type="PANTHER" id="PTHR37820">
    <property type="entry name" value="CELL DIVISION PROTEIN DIVIB"/>
    <property type="match status" value="1"/>
</dbReference>
<reference evidence="9 10" key="1">
    <citation type="submission" date="2020-08" db="EMBL/GenBank/DDBJ databases">
        <title>Sequencing the genomes of 1000 actinobacteria strains.</title>
        <authorList>
            <person name="Klenk H.-P."/>
        </authorList>
    </citation>
    <scope>NUCLEOTIDE SEQUENCE [LARGE SCALE GENOMIC DNA]</scope>
    <source>
        <strain evidence="9 10">DSM 17945</strain>
    </source>
</reference>
<evidence type="ECO:0000313" key="10">
    <source>
        <dbReference type="Proteomes" id="UP000567246"/>
    </source>
</evidence>
<accession>A0A7W9JHC6</accession>
<keyword evidence="10" id="KW-1185">Reference proteome</keyword>
<keyword evidence="2 9" id="KW-0132">Cell division</keyword>
<proteinExistence type="predicted"/>
<keyword evidence="3" id="KW-0812">Transmembrane</keyword>
<evidence type="ECO:0000313" key="9">
    <source>
        <dbReference type="EMBL" id="MBB5847940.1"/>
    </source>
</evidence>